<evidence type="ECO:0000256" key="6">
    <source>
        <dbReference type="ARBA" id="ARBA00023235"/>
    </source>
</evidence>
<comment type="caution">
    <text evidence="11">The sequence shown here is derived from an EMBL/GenBank/DDBJ whole genome shotgun (WGS) entry which is preliminary data.</text>
</comment>
<dbReference type="GO" id="GO:0016853">
    <property type="term" value="F:isomerase activity"/>
    <property type="evidence" value="ECO:0007669"/>
    <property type="project" value="UniProtKB-KW"/>
</dbReference>
<comment type="similarity">
    <text evidence="2 9">Belongs to the NAD(P)-dependent epimerase/dehydratase family. Fucose synthase subfamily.</text>
</comment>
<dbReference type="PANTHER" id="PTHR43238:SF1">
    <property type="entry name" value="GDP-L-FUCOSE SYNTHASE"/>
    <property type="match status" value="1"/>
</dbReference>
<dbReference type="GO" id="GO:0050577">
    <property type="term" value="F:GDP-L-fucose synthase activity"/>
    <property type="evidence" value="ECO:0007669"/>
    <property type="project" value="UniProtKB-UniRule"/>
</dbReference>
<organism evidence="11 12">
    <name type="scientific">Blastochloris sulfoviridis</name>
    <dbReference type="NCBI Taxonomy" id="50712"/>
    <lineage>
        <taxon>Bacteria</taxon>
        <taxon>Pseudomonadati</taxon>
        <taxon>Pseudomonadota</taxon>
        <taxon>Alphaproteobacteria</taxon>
        <taxon>Hyphomicrobiales</taxon>
        <taxon>Blastochloridaceae</taxon>
        <taxon>Blastochloris</taxon>
    </lineage>
</organism>
<dbReference type="CDD" id="cd05239">
    <property type="entry name" value="GDP_FS_SDR_e"/>
    <property type="match status" value="1"/>
</dbReference>
<dbReference type="EC" id="1.1.1.271" evidence="3 9"/>
<accession>A0A5M6I6C0</accession>
<protein>
    <recommendedName>
        <fullName evidence="3 9">GDP-L-fucose synthase</fullName>
        <ecNumber evidence="3 9">1.1.1.271</ecNumber>
    </recommendedName>
    <alternativeName>
        <fullName evidence="9">GDP-4-keto-6-deoxy-D-mannose-3,5-epimerase-4-reductase</fullName>
    </alternativeName>
</protein>
<evidence type="ECO:0000256" key="1">
    <source>
        <dbReference type="ARBA" id="ARBA00004883"/>
    </source>
</evidence>
<dbReference type="EMBL" id="VWPL01000001">
    <property type="protein sequence ID" value="KAA5603673.1"/>
    <property type="molecule type" value="Genomic_DNA"/>
</dbReference>
<feature type="site" description="Important for catalytic activity" evidence="9">
    <location>
        <position position="114"/>
    </location>
</feature>
<keyword evidence="7 9" id="KW-0511">Multifunctional enzyme</keyword>
<feature type="binding site" evidence="9">
    <location>
        <position position="147"/>
    </location>
    <ligand>
        <name>NADP(+)</name>
        <dbReference type="ChEBI" id="CHEBI:58349"/>
    </ligand>
</feature>
<dbReference type="GO" id="GO:0070401">
    <property type="term" value="F:NADP+ binding"/>
    <property type="evidence" value="ECO:0007669"/>
    <property type="project" value="UniProtKB-UniRule"/>
</dbReference>
<dbReference type="Proteomes" id="UP000323886">
    <property type="component" value="Unassembled WGS sequence"/>
</dbReference>
<evidence type="ECO:0000256" key="9">
    <source>
        <dbReference type="HAMAP-Rule" id="MF_00956"/>
    </source>
</evidence>
<dbReference type="RefSeq" id="WP_150095779.1">
    <property type="nucleotide sequence ID" value="NZ_VWPL01000001.1"/>
</dbReference>
<dbReference type="OrthoDB" id="9811425at2"/>
<feature type="binding site" evidence="9">
    <location>
        <begin position="112"/>
        <end position="115"/>
    </location>
    <ligand>
        <name>NADP(+)</name>
        <dbReference type="ChEBI" id="CHEBI:58349"/>
    </ligand>
</feature>
<feature type="binding site" evidence="9">
    <location>
        <position position="209"/>
    </location>
    <ligand>
        <name>substrate</name>
    </ligand>
</feature>
<gene>
    <name evidence="9" type="primary">fcl</name>
    <name evidence="11" type="ORF">F1193_00860</name>
</gene>
<dbReference type="Gene3D" id="3.90.25.10">
    <property type="entry name" value="UDP-galactose 4-epimerase, domain 1"/>
    <property type="match status" value="1"/>
</dbReference>
<evidence type="ECO:0000256" key="8">
    <source>
        <dbReference type="ARBA" id="ARBA00051935"/>
    </source>
</evidence>
<dbReference type="AlphaFoldDB" id="A0A5M6I6C0"/>
<feature type="domain" description="NAD-dependent epimerase/dehydratase" evidence="10">
    <location>
        <begin position="15"/>
        <end position="244"/>
    </location>
</feature>
<feature type="active site" description="Proton donor/acceptor" evidence="9">
    <location>
        <position position="143"/>
    </location>
</feature>
<dbReference type="PANTHER" id="PTHR43238">
    <property type="entry name" value="GDP-L-FUCOSE SYNTHASE"/>
    <property type="match status" value="1"/>
</dbReference>
<dbReference type="FunFam" id="3.40.50.720:FF:000101">
    <property type="entry name" value="GDP-L-fucose synthase"/>
    <property type="match status" value="1"/>
</dbReference>
<comment type="function">
    <text evidence="9">Catalyzes the two-step NADP-dependent conversion of GDP-4-dehydro-6-deoxy-D-mannose to GDP-fucose, involving an epimerase and a reductase reaction.</text>
</comment>
<feature type="binding site" evidence="9">
    <location>
        <position position="194"/>
    </location>
    <ligand>
        <name>substrate</name>
    </ligand>
</feature>
<feature type="binding site" evidence="9">
    <location>
        <position position="216"/>
    </location>
    <ligand>
        <name>substrate</name>
    </ligand>
</feature>
<proteinExistence type="inferred from homology"/>
<dbReference type="InterPro" id="IPR001509">
    <property type="entry name" value="Epimerase_deHydtase"/>
</dbReference>
<comment type="catalytic activity">
    <reaction evidence="8 9">
        <text>GDP-beta-L-fucose + NADP(+) = GDP-4-dehydro-alpha-D-rhamnose + NADPH + H(+)</text>
        <dbReference type="Rhea" id="RHEA:18885"/>
        <dbReference type="ChEBI" id="CHEBI:15378"/>
        <dbReference type="ChEBI" id="CHEBI:57273"/>
        <dbReference type="ChEBI" id="CHEBI:57783"/>
        <dbReference type="ChEBI" id="CHEBI:57964"/>
        <dbReference type="ChEBI" id="CHEBI:58349"/>
        <dbReference type="EC" id="1.1.1.271"/>
    </reaction>
</comment>
<keyword evidence="6 9" id="KW-0413">Isomerase</keyword>
<feature type="binding site" evidence="9">
    <location>
        <begin position="18"/>
        <end position="24"/>
    </location>
    <ligand>
        <name>NADP(+)</name>
        <dbReference type="ChEBI" id="CHEBI:58349"/>
    </ligand>
</feature>
<evidence type="ECO:0000313" key="12">
    <source>
        <dbReference type="Proteomes" id="UP000323886"/>
    </source>
</evidence>
<dbReference type="InterPro" id="IPR028614">
    <property type="entry name" value="GDP_fucose/colitose_synth"/>
</dbReference>
<dbReference type="Gene3D" id="3.40.50.720">
    <property type="entry name" value="NAD(P)-binding Rossmann-like Domain"/>
    <property type="match status" value="1"/>
</dbReference>
<dbReference type="SUPFAM" id="SSF51735">
    <property type="entry name" value="NAD(P)-binding Rossmann-fold domains"/>
    <property type="match status" value="1"/>
</dbReference>
<feature type="binding site" evidence="9">
    <location>
        <position position="186"/>
    </location>
    <ligand>
        <name>NADP(+)</name>
        <dbReference type="ChEBI" id="CHEBI:58349"/>
    </ligand>
</feature>
<reference evidence="11 12" key="1">
    <citation type="submission" date="2019-09" db="EMBL/GenBank/DDBJ databases">
        <title>Draft Whole-Genome sequence of Blastochloris sulfoviridis DSM 729.</title>
        <authorList>
            <person name="Meyer T.E."/>
            <person name="Kyndt J.A."/>
        </authorList>
    </citation>
    <scope>NUCLEOTIDE SEQUENCE [LARGE SCALE GENOMIC DNA]</scope>
    <source>
        <strain evidence="11 12">DSM 729</strain>
    </source>
</reference>
<name>A0A5M6I6C0_9HYPH</name>
<evidence type="ECO:0000256" key="7">
    <source>
        <dbReference type="ARBA" id="ARBA00023268"/>
    </source>
</evidence>
<feature type="binding site" evidence="9">
    <location>
        <begin position="170"/>
        <end position="173"/>
    </location>
    <ligand>
        <name>NADP(+)</name>
        <dbReference type="ChEBI" id="CHEBI:58349"/>
    </ligand>
</feature>
<keyword evidence="4 9" id="KW-0521">NADP</keyword>
<evidence type="ECO:0000259" key="10">
    <source>
        <dbReference type="Pfam" id="PF01370"/>
    </source>
</evidence>
<dbReference type="InterPro" id="IPR036291">
    <property type="entry name" value="NAD(P)-bd_dom_sf"/>
</dbReference>
<dbReference type="UniPathway" id="UPA00128">
    <property type="reaction ID" value="UER00191"/>
</dbReference>
<evidence type="ECO:0000256" key="4">
    <source>
        <dbReference type="ARBA" id="ARBA00022857"/>
    </source>
</evidence>
<evidence type="ECO:0000256" key="3">
    <source>
        <dbReference type="ARBA" id="ARBA00012371"/>
    </source>
</evidence>
<evidence type="ECO:0000256" key="5">
    <source>
        <dbReference type="ARBA" id="ARBA00023002"/>
    </source>
</evidence>
<evidence type="ECO:0000256" key="2">
    <source>
        <dbReference type="ARBA" id="ARBA00005959"/>
    </source>
</evidence>
<keyword evidence="5 9" id="KW-0560">Oxidoreductase</keyword>
<dbReference type="Pfam" id="PF01370">
    <property type="entry name" value="Epimerase"/>
    <property type="match status" value="1"/>
</dbReference>
<comment type="pathway">
    <text evidence="1 9">Nucleotide-sugar biosynthesis; GDP-L-fucose biosynthesis via de novo pathway; GDP-L-fucose from GDP-alpha-D-mannose: step 2/2.</text>
</comment>
<sequence length="320" mass="34849">MREMAPYPLAGKRVWVAGHRGMVGAAIVRRLAREDCEVLTAARAALDLKNQAAVSAWVAEHRPDAVFLAAAKVGGILANATHPADFLYDNLMIEANVIEAAHRAGVGKLLFLGSSCIYPKFAEQPIVEEALLTGPLEPTNEWYAIAKIAGIKLVQAFRRQHGCDFISAMPTNLYGPGDNFDLASSHVAPALIRKVWEAKTRGDREIVVWGTGAPRREFLHVDDCADACVHLMKVYSDALPINIGCGEDVTILELTRLVCEIAGFAGEIVHDLTKPDGTPRKLLDIGRIRSLGWSPTIPLKDGLRESLDWFLAERAQGSTP</sequence>
<keyword evidence="12" id="KW-1185">Reference proteome</keyword>
<feature type="site" description="Important for catalytic activity" evidence="9">
    <location>
        <position position="116"/>
    </location>
</feature>
<dbReference type="GO" id="GO:0042351">
    <property type="term" value="P:'de novo' GDP-L-fucose biosynthetic process"/>
    <property type="evidence" value="ECO:0007669"/>
    <property type="project" value="UniProtKB-UniRule"/>
</dbReference>
<evidence type="ECO:0000313" key="11">
    <source>
        <dbReference type="EMBL" id="KAA5603673.1"/>
    </source>
</evidence>
<feature type="binding site" evidence="9">
    <location>
        <position position="276"/>
    </location>
    <ligand>
        <name>substrate</name>
    </ligand>
</feature>
<dbReference type="HAMAP" id="MF_00956">
    <property type="entry name" value="GDP_fucose_synth"/>
    <property type="match status" value="1"/>
</dbReference>